<comment type="caution">
    <text evidence="2">The sequence shown here is derived from an EMBL/GenBank/DDBJ whole genome shotgun (WGS) entry which is preliminary data.</text>
</comment>
<dbReference type="Gene3D" id="3.20.20.140">
    <property type="entry name" value="Metal-dependent hydrolases"/>
    <property type="match status" value="2"/>
</dbReference>
<protein>
    <recommendedName>
        <fullName evidence="1">Polymerase/histidinol phosphatase N-terminal domain-containing protein</fullName>
    </recommendedName>
</protein>
<dbReference type="InterPro" id="IPR016195">
    <property type="entry name" value="Pol/histidinol_Pase-like"/>
</dbReference>
<organism evidence="2 3">
    <name type="scientific">Candidatus Gottesmanbacteria bacterium RIFCSPHIGHO2_01_FULL_42_12</name>
    <dbReference type="NCBI Taxonomy" id="1798377"/>
    <lineage>
        <taxon>Bacteria</taxon>
        <taxon>Candidatus Gottesmaniibacteriota</taxon>
    </lineage>
</organism>
<accession>A0A1F5Z1Y0</accession>
<dbReference type="InterPro" id="IPR004013">
    <property type="entry name" value="PHP_dom"/>
</dbReference>
<sequence length="354" mass="40285">MINDALPYQSLHGHTVLSDGAMTHEEALDTCAKNNVGVVSITDHDTLVKPEIFEAVKKLNHPVKFISGVELSCDYVEEIPVNMSTFHIVGLFVDPTNEDLIKHCEETRRARKRRLDKYLKNLKDLGFKVTGEQVLKYVGDGGAIGRPHIVKALQETPENEIVIDGMLEKLKEAAKTDATYEKQLNELLSKDKEYQKWAKWFALVMSGGTLFSAHVEYADVGFPEPYLNGIVKLIRNAGGLALIAHWSYLHEKYPFNLEIVEKLMKENRIDGMETVYSFGIEDEKRGSFAKDMEDLSRLCKKYSLVEGGGMDFHRPEDLERALDPKFADFSMRTKNMTEMILEKHPEIDKTWTTL</sequence>
<dbReference type="EMBL" id="MFJG01000025">
    <property type="protein sequence ID" value="OGG06122.1"/>
    <property type="molecule type" value="Genomic_DNA"/>
</dbReference>
<dbReference type="InterPro" id="IPR003141">
    <property type="entry name" value="Pol/His_phosphatase_N"/>
</dbReference>
<dbReference type="Pfam" id="PF02811">
    <property type="entry name" value="PHP"/>
    <property type="match status" value="1"/>
</dbReference>
<feature type="domain" description="Polymerase/histidinol phosphatase N-terminal" evidence="1">
    <location>
        <begin position="11"/>
        <end position="75"/>
    </location>
</feature>
<dbReference type="Gene3D" id="1.10.150.650">
    <property type="match status" value="2"/>
</dbReference>
<dbReference type="SUPFAM" id="SSF89550">
    <property type="entry name" value="PHP domain-like"/>
    <property type="match status" value="1"/>
</dbReference>
<evidence type="ECO:0000313" key="2">
    <source>
        <dbReference type="EMBL" id="OGG06122.1"/>
    </source>
</evidence>
<dbReference type="PANTHER" id="PTHR42924">
    <property type="entry name" value="EXONUCLEASE"/>
    <property type="match status" value="1"/>
</dbReference>
<reference evidence="2 3" key="1">
    <citation type="journal article" date="2016" name="Nat. Commun.">
        <title>Thousands of microbial genomes shed light on interconnected biogeochemical processes in an aquifer system.</title>
        <authorList>
            <person name="Anantharaman K."/>
            <person name="Brown C.T."/>
            <person name="Hug L.A."/>
            <person name="Sharon I."/>
            <person name="Castelle C.J."/>
            <person name="Probst A.J."/>
            <person name="Thomas B.C."/>
            <person name="Singh A."/>
            <person name="Wilkins M.J."/>
            <person name="Karaoz U."/>
            <person name="Brodie E.L."/>
            <person name="Williams K.H."/>
            <person name="Hubbard S.S."/>
            <person name="Banfield J.F."/>
        </authorList>
    </citation>
    <scope>NUCLEOTIDE SEQUENCE [LARGE SCALE GENOMIC DNA]</scope>
</reference>
<dbReference type="GO" id="GO:0004534">
    <property type="term" value="F:5'-3' RNA exonuclease activity"/>
    <property type="evidence" value="ECO:0007669"/>
    <property type="project" value="TreeGrafter"/>
</dbReference>
<dbReference type="SMART" id="SM00481">
    <property type="entry name" value="POLIIIAc"/>
    <property type="match status" value="1"/>
</dbReference>
<dbReference type="PANTHER" id="PTHR42924:SF3">
    <property type="entry name" value="POLYMERASE_HISTIDINOL PHOSPHATASE N-TERMINAL DOMAIN-CONTAINING PROTEIN"/>
    <property type="match status" value="1"/>
</dbReference>
<dbReference type="GO" id="GO:0035312">
    <property type="term" value="F:5'-3' DNA exonuclease activity"/>
    <property type="evidence" value="ECO:0007669"/>
    <property type="project" value="TreeGrafter"/>
</dbReference>
<gene>
    <name evidence="2" type="ORF">A2872_04085</name>
</gene>
<evidence type="ECO:0000259" key="1">
    <source>
        <dbReference type="SMART" id="SM00481"/>
    </source>
</evidence>
<dbReference type="STRING" id="1798377.A2872_04085"/>
<name>A0A1F5Z1Y0_9BACT</name>
<proteinExistence type="predicted"/>
<dbReference type="Proteomes" id="UP000178681">
    <property type="component" value="Unassembled WGS sequence"/>
</dbReference>
<dbReference type="InterPro" id="IPR052018">
    <property type="entry name" value="PHP_domain"/>
</dbReference>
<evidence type="ECO:0000313" key="3">
    <source>
        <dbReference type="Proteomes" id="UP000178681"/>
    </source>
</evidence>
<dbReference type="AlphaFoldDB" id="A0A1F5Z1Y0"/>